<dbReference type="RefSeq" id="WP_009290080.1">
    <property type="nucleotide sequence ID" value="NZ_CYZP01000036.1"/>
</dbReference>
<proteinExistence type="predicted"/>
<dbReference type="Pfam" id="PF01381">
    <property type="entry name" value="HTH_3"/>
    <property type="match status" value="1"/>
</dbReference>
<dbReference type="SMART" id="SM00530">
    <property type="entry name" value="HTH_XRE"/>
    <property type="match status" value="1"/>
</dbReference>
<evidence type="ECO:0000313" key="3">
    <source>
        <dbReference type="EMBL" id="CUO53780.1"/>
    </source>
</evidence>
<sequence>MEVDYKAIGQRIKIARIKKGVTQETVADLIDITPAHMSNVETGKTKVSLPTLIAIANALSVSVDTLLCDNVIASKIVFEKEAKDIFSDCDEYEVRFLVDLMKSAKIAFRKDKDIRNQFQK</sequence>
<dbReference type="CDD" id="cd00093">
    <property type="entry name" value="HTH_XRE"/>
    <property type="match status" value="1"/>
</dbReference>
<evidence type="ECO:0000313" key="4">
    <source>
        <dbReference type="Proteomes" id="UP000095645"/>
    </source>
</evidence>
<protein>
    <submittedName>
        <fullName evidence="3">HTH-type transcriptional regulator immR</fullName>
    </submittedName>
</protein>
<organism evidence="3 4">
    <name type="scientific">Blautia obeum</name>
    <dbReference type="NCBI Taxonomy" id="40520"/>
    <lineage>
        <taxon>Bacteria</taxon>
        <taxon>Bacillati</taxon>
        <taxon>Bacillota</taxon>
        <taxon>Clostridia</taxon>
        <taxon>Lachnospirales</taxon>
        <taxon>Lachnospiraceae</taxon>
        <taxon>Blautia</taxon>
    </lineage>
</organism>
<dbReference type="SUPFAM" id="SSF47413">
    <property type="entry name" value="lambda repressor-like DNA-binding domains"/>
    <property type="match status" value="1"/>
</dbReference>
<feature type="domain" description="HTH cro/C1-type" evidence="2">
    <location>
        <begin position="12"/>
        <end position="66"/>
    </location>
</feature>
<keyword evidence="1" id="KW-0238">DNA-binding</keyword>
<dbReference type="EMBL" id="CYZP01000036">
    <property type="protein sequence ID" value="CUO53780.1"/>
    <property type="molecule type" value="Genomic_DNA"/>
</dbReference>
<dbReference type="InterPro" id="IPR010982">
    <property type="entry name" value="Lambda_DNA-bd_dom_sf"/>
</dbReference>
<dbReference type="PANTHER" id="PTHR46558:SF11">
    <property type="entry name" value="HTH-TYPE TRANSCRIPTIONAL REGULATOR XRE"/>
    <property type="match status" value="1"/>
</dbReference>
<dbReference type="Gene3D" id="1.10.260.40">
    <property type="entry name" value="lambda repressor-like DNA-binding domains"/>
    <property type="match status" value="1"/>
</dbReference>
<dbReference type="GO" id="GO:0003677">
    <property type="term" value="F:DNA binding"/>
    <property type="evidence" value="ECO:0007669"/>
    <property type="project" value="UniProtKB-KW"/>
</dbReference>
<evidence type="ECO:0000256" key="1">
    <source>
        <dbReference type="ARBA" id="ARBA00023125"/>
    </source>
</evidence>
<dbReference type="AlphaFoldDB" id="A0A174FYZ3"/>
<dbReference type="PANTHER" id="PTHR46558">
    <property type="entry name" value="TRACRIPTIONAL REGULATORY PROTEIN-RELATED-RELATED"/>
    <property type="match status" value="1"/>
</dbReference>
<name>A0A174FYZ3_9FIRM</name>
<reference evidence="3 4" key="1">
    <citation type="submission" date="2015-09" db="EMBL/GenBank/DDBJ databases">
        <authorList>
            <consortium name="Pathogen Informatics"/>
        </authorList>
    </citation>
    <scope>NUCLEOTIDE SEQUENCE [LARGE SCALE GENOMIC DNA]</scope>
    <source>
        <strain evidence="3 4">2789STDY5834861</strain>
    </source>
</reference>
<evidence type="ECO:0000259" key="2">
    <source>
        <dbReference type="PROSITE" id="PS50943"/>
    </source>
</evidence>
<gene>
    <name evidence="3" type="primary">immR_6</name>
    <name evidence="3" type="ORF">ERS852476_03171</name>
</gene>
<dbReference type="PROSITE" id="PS50943">
    <property type="entry name" value="HTH_CROC1"/>
    <property type="match status" value="1"/>
</dbReference>
<dbReference type="Proteomes" id="UP000095645">
    <property type="component" value="Unassembled WGS sequence"/>
</dbReference>
<accession>A0A174FYZ3</accession>
<dbReference type="InterPro" id="IPR001387">
    <property type="entry name" value="Cro/C1-type_HTH"/>
</dbReference>